<gene>
    <name evidence="1" type="ORF">AX774_g4843</name>
</gene>
<dbReference type="Pfam" id="PF12239">
    <property type="entry name" value="DUF3605"/>
    <property type="match status" value="1"/>
</dbReference>
<evidence type="ECO:0000313" key="1">
    <source>
        <dbReference type="EMBL" id="OMH81694.1"/>
    </source>
</evidence>
<evidence type="ECO:0000313" key="2">
    <source>
        <dbReference type="Proteomes" id="UP000188320"/>
    </source>
</evidence>
<dbReference type="GO" id="GO:0006044">
    <property type="term" value="P:N-acetylglucosamine metabolic process"/>
    <property type="evidence" value="ECO:0007669"/>
    <property type="project" value="TreeGrafter"/>
</dbReference>
<comment type="caution">
    <text evidence="1">The sequence shown here is derived from an EMBL/GenBank/DDBJ whole genome shotgun (WGS) entry which is preliminary data.</text>
</comment>
<dbReference type="PANTHER" id="PTHR35020:SF2">
    <property type="entry name" value="N-ACETYLGLUCOSAMINE-INDUCED PROTEIN 1"/>
    <property type="match status" value="1"/>
</dbReference>
<organism evidence="1 2">
    <name type="scientific">Zancudomyces culisetae</name>
    <name type="common">Gut fungus</name>
    <name type="synonym">Smittium culisetae</name>
    <dbReference type="NCBI Taxonomy" id="1213189"/>
    <lineage>
        <taxon>Eukaryota</taxon>
        <taxon>Fungi</taxon>
        <taxon>Fungi incertae sedis</taxon>
        <taxon>Zoopagomycota</taxon>
        <taxon>Kickxellomycotina</taxon>
        <taxon>Harpellomycetes</taxon>
        <taxon>Harpellales</taxon>
        <taxon>Legeriomycetaceae</taxon>
        <taxon>Zancudomyces</taxon>
    </lineage>
</organism>
<dbReference type="PANTHER" id="PTHR35020">
    <property type="entry name" value="N-ACETYLGLUCOSAMINE-INDUCED PROTEIN 1"/>
    <property type="match status" value="1"/>
</dbReference>
<protein>
    <submittedName>
        <fullName evidence="1">Uncharacterized protein</fullName>
    </submittedName>
</protein>
<proteinExistence type="predicted"/>
<dbReference type="GO" id="GO:0005737">
    <property type="term" value="C:cytoplasm"/>
    <property type="evidence" value="ECO:0007669"/>
    <property type="project" value="TreeGrafter"/>
</dbReference>
<dbReference type="Proteomes" id="UP000188320">
    <property type="component" value="Unassembled WGS sequence"/>
</dbReference>
<dbReference type="AlphaFoldDB" id="A0A1R1PL51"/>
<keyword evidence="2" id="KW-1185">Reference proteome</keyword>
<accession>A0A1R1PL51</accession>
<reference evidence="2" key="1">
    <citation type="submission" date="2017-01" db="EMBL/GenBank/DDBJ databases">
        <authorList>
            <person name="Wang Y."/>
            <person name="White M."/>
            <person name="Kvist S."/>
            <person name="Moncalvo J.-M."/>
        </authorList>
    </citation>
    <scope>NUCLEOTIDE SEQUENCE [LARGE SCALE GENOMIC DNA]</scope>
    <source>
        <strain evidence="2">COL-18-3</strain>
    </source>
</reference>
<sequence>MDRKENCYPVLLVADDLHRDIYLQSTKKGQKFYDESCLELKKKHGSVSSYVRHVLIKELYDNNCENPASSTDKNCDEDCSDNQPPAVSIKMDRSTLLLKKNDFPYAVETDIEHYLLWSFNALKVGTTPEPYVKEYIEECFPPKDNEYLWFVNPPHLQSIPDLHHGHLMIRKKKE</sequence>
<dbReference type="OrthoDB" id="498286at2759"/>
<dbReference type="EMBL" id="LSSK01000844">
    <property type="protein sequence ID" value="OMH81694.1"/>
    <property type="molecule type" value="Genomic_DNA"/>
</dbReference>
<name>A0A1R1PL51_ZANCU</name>
<dbReference type="InterPro" id="IPR022036">
    <property type="entry name" value="DUF3605"/>
</dbReference>